<dbReference type="SUPFAM" id="SSF52172">
    <property type="entry name" value="CheY-like"/>
    <property type="match status" value="1"/>
</dbReference>
<dbReference type="Gene3D" id="3.20.20.450">
    <property type="entry name" value="EAL domain"/>
    <property type="match status" value="1"/>
</dbReference>
<dbReference type="Gene3D" id="3.30.70.270">
    <property type="match status" value="1"/>
</dbReference>
<name>A0A0F5YJ69_9CYAN</name>
<feature type="domain" description="GGDEF" evidence="5">
    <location>
        <begin position="197"/>
        <end position="329"/>
    </location>
</feature>
<dbReference type="Pfam" id="PF00072">
    <property type="entry name" value="Response_reg"/>
    <property type="match status" value="1"/>
</dbReference>
<dbReference type="CDD" id="cd01948">
    <property type="entry name" value="EAL"/>
    <property type="match status" value="1"/>
</dbReference>
<dbReference type="InterPro" id="IPR043128">
    <property type="entry name" value="Rev_trsase/Diguanyl_cyclase"/>
</dbReference>
<feature type="domain" description="Response regulatory" evidence="3">
    <location>
        <begin position="12"/>
        <end position="128"/>
    </location>
</feature>
<dbReference type="Pfam" id="PF00563">
    <property type="entry name" value="EAL"/>
    <property type="match status" value="1"/>
</dbReference>
<dbReference type="InterPro" id="IPR000160">
    <property type="entry name" value="GGDEF_dom"/>
</dbReference>
<protein>
    <submittedName>
        <fullName evidence="6">Diguanylate phosphodiesterase</fullName>
    </submittedName>
</protein>
<dbReference type="InterPro" id="IPR011006">
    <property type="entry name" value="CheY-like_superfamily"/>
</dbReference>
<dbReference type="PANTHER" id="PTHR44757">
    <property type="entry name" value="DIGUANYLATE CYCLASE DGCP"/>
    <property type="match status" value="1"/>
</dbReference>
<evidence type="ECO:0000256" key="2">
    <source>
        <dbReference type="SAM" id="Coils"/>
    </source>
</evidence>
<sequence length="596" mass="66769">MDQQTLPIDNSDILIVDDQPANLRLLSRLLSRKGYEVRQAINGTMALQAVQAKLPQLILLDIMMSDLDGYEVCSRLKANPETADVPVIFLSALDDVFDKVKAFTVGAVDYISKPFQSQEVLARVQHHLALQAVNQKISLLNAELEQQVKERTHQLEEVHAKLTKMAFHDELTGLPNRALFIDRLQEALKQAQADSSYKFGLLYIDCDRFKVVNDSLGHSVGDQLLTAVAHRLAEALPEVNILARLGGDEFAILLTQVADITPAVGVAEKVIETLSCPFKLRKYDVYVNASIGIALSNSSYTQPEHILRDADAAMYRAKKQGNRYQVFDPAMYHKAVQTLQIETDLRKAISLNELKLNYQPIIDLKTGKLMGFEALARWIHSNLGFISPAEFIPIAEETGLIIPIGYWILEQTCQQLKTWQMNGLAGAEITINVNLSARQFSQIDLISQIDKILEKTSLDSQYLKFEITESAIMENQQKAQNVLEQLRERHIHICLDDFGTGYSSLSYLDCFSIDTLKIDKSFTGRLNGTAEKLGLVPVIINIAHHMGMNVVAEGVETEEQLNQLKELNCDFGQGYLFAKPLDVENATQLLESSPQW</sequence>
<dbReference type="Gene3D" id="3.40.50.2300">
    <property type="match status" value="1"/>
</dbReference>
<keyword evidence="1" id="KW-0597">Phosphoprotein</keyword>
<feature type="domain" description="EAL" evidence="4">
    <location>
        <begin position="338"/>
        <end position="594"/>
    </location>
</feature>
<dbReference type="AlphaFoldDB" id="A0A0F5YJ69"/>
<dbReference type="GO" id="GO:0000160">
    <property type="term" value="P:phosphorelay signal transduction system"/>
    <property type="evidence" value="ECO:0007669"/>
    <property type="project" value="InterPro"/>
</dbReference>
<dbReference type="PROSITE" id="PS50887">
    <property type="entry name" value="GGDEF"/>
    <property type="match status" value="1"/>
</dbReference>
<feature type="modified residue" description="4-aspartylphosphate" evidence="1">
    <location>
        <position position="61"/>
    </location>
</feature>
<dbReference type="SMART" id="SM00448">
    <property type="entry name" value="REC"/>
    <property type="match status" value="1"/>
</dbReference>
<dbReference type="RefSeq" id="WP_049561186.1">
    <property type="nucleotide sequence ID" value="NZ_LATL02000302.1"/>
</dbReference>
<dbReference type="PROSITE" id="PS50110">
    <property type="entry name" value="RESPONSE_REGULATORY"/>
    <property type="match status" value="1"/>
</dbReference>
<feature type="coiled-coil region" evidence="2">
    <location>
        <begin position="130"/>
        <end position="161"/>
    </location>
</feature>
<dbReference type="InterPro" id="IPR029787">
    <property type="entry name" value="Nucleotide_cyclase"/>
</dbReference>
<dbReference type="OrthoDB" id="425396at2"/>
<dbReference type="EMBL" id="LATL02000302">
    <property type="protein sequence ID" value="KKD38225.2"/>
    <property type="molecule type" value="Genomic_DNA"/>
</dbReference>
<dbReference type="CDD" id="cd19920">
    <property type="entry name" value="REC_PA4781-like"/>
    <property type="match status" value="1"/>
</dbReference>
<dbReference type="NCBIfam" id="TIGR00254">
    <property type="entry name" value="GGDEF"/>
    <property type="match status" value="1"/>
</dbReference>
<evidence type="ECO:0000256" key="1">
    <source>
        <dbReference type="PROSITE-ProRule" id="PRU00169"/>
    </source>
</evidence>
<dbReference type="SUPFAM" id="SSF55073">
    <property type="entry name" value="Nucleotide cyclase"/>
    <property type="match status" value="1"/>
</dbReference>
<dbReference type="InterPro" id="IPR001789">
    <property type="entry name" value="Sig_transdc_resp-reg_receiver"/>
</dbReference>
<dbReference type="SUPFAM" id="SSF141868">
    <property type="entry name" value="EAL domain-like"/>
    <property type="match status" value="1"/>
</dbReference>
<organism evidence="6 7">
    <name type="scientific">Limnoraphis robusta CS-951</name>
    <dbReference type="NCBI Taxonomy" id="1637645"/>
    <lineage>
        <taxon>Bacteria</taxon>
        <taxon>Bacillati</taxon>
        <taxon>Cyanobacteriota</taxon>
        <taxon>Cyanophyceae</taxon>
        <taxon>Oscillatoriophycideae</taxon>
        <taxon>Oscillatoriales</taxon>
        <taxon>Sirenicapillariaceae</taxon>
        <taxon>Limnoraphis</taxon>
    </lineage>
</organism>
<dbReference type="SMART" id="SM00267">
    <property type="entry name" value="GGDEF"/>
    <property type="match status" value="1"/>
</dbReference>
<evidence type="ECO:0000313" key="6">
    <source>
        <dbReference type="EMBL" id="KKD38225.2"/>
    </source>
</evidence>
<dbReference type="PROSITE" id="PS50883">
    <property type="entry name" value="EAL"/>
    <property type="match status" value="1"/>
</dbReference>
<dbReference type="InterPro" id="IPR001633">
    <property type="entry name" value="EAL_dom"/>
</dbReference>
<dbReference type="CDD" id="cd01949">
    <property type="entry name" value="GGDEF"/>
    <property type="match status" value="1"/>
</dbReference>
<dbReference type="Pfam" id="PF00990">
    <property type="entry name" value="GGDEF"/>
    <property type="match status" value="1"/>
</dbReference>
<proteinExistence type="predicted"/>
<keyword evidence="2" id="KW-0175">Coiled coil</keyword>
<reference evidence="6 7" key="1">
    <citation type="submission" date="2015-06" db="EMBL/GenBank/DDBJ databases">
        <title>Draft genome assembly of filamentous brackish cyanobacterium Limnoraphis robusta strain CS-951.</title>
        <authorList>
            <person name="Willis A."/>
            <person name="Parks M."/>
            <person name="Burford M.A."/>
        </authorList>
    </citation>
    <scope>NUCLEOTIDE SEQUENCE [LARGE SCALE GENOMIC DNA]</scope>
    <source>
        <strain evidence="6 7">CS-951</strain>
    </source>
</reference>
<dbReference type="InterPro" id="IPR035919">
    <property type="entry name" value="EAL_sf"/>
</dbReference>
<dbReference type="SMART" id="SM00052">
    <property type="entry name" value="EAL"/>
    <property type="match status" value="1"/>
</dbReference>
<evidence type="ECO:0000259" key="5">
    <source>
        <dbReference type="PROSITE" id="PS50887"/>
    </source>
</evidence>
<dbReference type="InterPro" id="IPR052155">
    <property type="entry name" value="Biofilm_reg_signaling"/>
</dbReference>
<dbReference type="PATRIC" id="fig|1637645.4.peg.5941"/>
<evidence type="ECO:0000313" key="7">
    <source>
        <dbReference type="Proteomes" id="UP000033607"/>
    </source>
</evidence>
<evidence type="ECO:0000259" key="3">
    <source>
        <dbReference type="PROSITE" id="PS50110"/>
    </source>
</evidence>
<evidence type="ECO:0000259" key="4">
    <source>
        <dbReference type="PROSITE" id="PS50883"/>
    </source>
</evidence>
<gene>
    <name evidence="6" type="ORF">WN50_10080</name>
</gene>
<dbReference type="PANTHER" id="PTHR44757:SF2">
    <property type="entry name" value="BIOFILM ARCHITECTURE MAINTENANCE PROTEIN MBAA"/>
    <property type="match status" value="1"/>
</dbReference>
<dbReference type="Proteomes" id="UP000033607">
    <property type="component" value="Unassembled WGS sequence"/>
</dbReference>
<comment type="caution">
    <text evidence="6">The sequence shown here is derived from an EMBL/GenBank/DDBJ whole genome shotgun (WGS) entry which is preliminary data.</text>
</comment>
<accession>A0A0F5YJ69</accession>